<dbReference type="InterPro" id="IPR036388">
    <property type="entry name" value="WH-like_DNA-bd_sf"/>
</dbReference>
<keyword evidence="4" id="KW-0804">Transcription</keyword>
<dbReference type="InterPro" id="IPR036390">
    <property type="entry name" value="WH_DNA-bd_sf"/>
</dbReference>
<evidence type="ECO:0000259" key="5">
    <source>
        <dbReference type="PROSITE" id="PS50931"/>
    </source>
</evidence>
<evidence type="ECO:0000256" key="2">
    <source>
        <dbReference type="ARBA" id="ARBA00023015"/>
    </source>
</evidence>
<dbReference type="SUPFAM" id="SSF53850">
    <property type="entry name" value="Periplasmic binding protein-like II"/>
    <property type="match status" value="1"/>
</dbReference>
<name>A0ABX6UXA6_9PAST</name>
<evidence type="ECO:0000313" key="7">
    <source>
        <dbReference type="Proteomes" id="UP000663069"/>
    </source>
</evidence>
<proteinExistence type="inferred from homology"/>
<evidence type="ECO:0000256" key="3">
    <source>
        <dbReference type="ARBA" id="ARBA00023125"/>
    </source>
</evidence>
<protein>
    <submittedName>
        <fullName evidence="6">LysR family transcriptional regulator</fullName>
    </submittedName>
</protein>
<evidence type="ECO:0000256" key="1">
    <source>
        <dbReference type="ARBA" id="ARBA00009437"/>
    </source>
</evidence>
<keyword evidence="3" id="KW-0238">DNA-binding</keyword>
<dbReference type="SUPFAM" id="SSF46785">
    <property type="entry name" value="Winged helix' DNA-binding domain"/>
    <property type="match status" value="1"/>
</dbReference>
<keyword evidence="7" id="KW-1185">Reference proteome</keyword>
<gene>
    <name evidence="6" type="ORF">IHV77_11440</name>
</gene>
<accession>A0ABX6UXA6</accession>
<keyword evidence="2" id="KW-0805">Transcription regulation</keyword>
<evidence type="ECO:0000256" key="4">
    <source>
        <dbReference type="ARBA" id="ARBA00023163"/>
    </source>
</evidence>
<organism evidence="6 7">
    <name type="scientific">Rodentibacter haemolyticus</name>
    <dbReference type="NCBI Taxonomy" id="2778911"/>
    <lineage>
        <taxon>Bacteria</taxon>
        <taxon>Pseudomonadati</taxon>
        <taxon>Pseudomonadota</taxon>
        <taxon>Gammaproteobacteria</taxon>
        <taxon>Pasteurellales</taxon>
        <taxon>Pasteurellaceae</taxon>
        <taxon>Rodentibacter</taxon>
    </lineage>
</organism>
<dbReference type="InterPro" id="IPR005119">
    <property type="entry name" value="LysR_subst-bd"/>
</dbReference>
<dbReference type="InterPro" id="IPR000847">
    <property type="entry name" value="LysR_HTH_N"/>
</dbReference>
<dbReference type="PRINTS" id="PR00039">
    <property type="entry name" value="HTHLYSR"/>
</dbReference>
<dbReference type="PANTHER" id="PTHR30419">
    <property type="entry name" value="HTH-TYPE TRANSCRIPTIONAL REGULATOR YBHD"/>
    <property type="match status" value="1"/>
</dbReference>
<dbReference type="Pfam" id="PF03466">
    <property type="entry name" value="LysR_substrate"/>
    <property type="match status" value="1"/>
</dbReference>
<dbReference type="PANTHER" id="PTHR30419:SF8">
    <property type="entry name" value="NITROGEN ASSIMILATION TRANSCRIPTIONAL ACTIVATOR-RELATED"/>
    <property type="match status" value="1"/>
</dbReference>
<dbReference type="Pfam" id="PF00126">
    <property type="entry name" value="HTH_1"/>
    <property type="match status" value="1"/>
</dbReference>
<dbReference type="RefSeq" id="WP_194812067.1">
    <property type="nucleotide sequence ID" value="NZ_CP063056.1"/>
</dbReference>
<dbReference type="Gene3D" id="3.40.190.290">
    <property type="match status" value="1"/>
</dbReference>
<evidence type="ECO:0000313" key="6">
    <source>
        <dbReference type="EMBL" id="QPB42487.1"/>
    </source>
</evidence>
<dbReference type="EMBL" id="CP063056">
    <property type="protein sequence ID" value="QPB42487.1"/>
    <property type="molecule type" value="Genomic_DNA"/>
</dbReference>
<feature type="domain" description="HTH lysR-type" evidence="5">
    <location>
        <begin position="1"/>
        <end position="59"/>
    </location>
</feature>
<dbReference type="Proteomes" id="UP000663069">
    <property type="component" value="Chromosome"/>
</dbReference>
<dbReference type="PROSITE" id="PS50931">
    <property type="entry name" value="HTH_LYSR"/>
    <property type="match status" value="1"/>
</dbReference>
<dbReference type="InterPro" id="IPR050950">
    <property type="entry name" value="HTH-type_LysR_regulators"/>
</dbReference>
<reference evidence="6 7" key="1">
    <citation type="submission" date="2020-10" db="EMBL/GenBank/DDBJ databases">
        <title>Genome Sequencing of Rodentibacter spp. strain DSM111151.</title>
        <authorList>
            <person name="Benga L."/>
            <person name="Lautwein T."/>
        </authorList>
    </citation>
    <scope>NUCLEOTIDE SEQUENCE [LARGE SCALE GENOMIC DNA]</scope>
    <source>
        <strain evidence="6 7">DSM 111151</strain>
    </source>
</reference>
<comment type="similarity">
    <text evidence="1">Belongs to the LysR transcriptional regulatory family.</text>
</comment>
<sequence length="305" mass="35663">MDIKHLRYFISIVDNGFNLSRASQHLYISQPALSIMINEFEQREGIALFKRSQGKIAGLTYIGENYYRDAKDILKRYHDMHTNLHHISKEINGHIRIGIPPLILSMLFSEVIPSLILDNPNIRFSVQETGAFVLKSELLLDKIDFAVLLYPEKIPRTLIDSFEIHASELSVFFSPRHRLAQKEILTWQDLNHEKMVLFDQSFMIHHLLKEAFERYNIYPQIITQSSSWDYLLSAVKSNSELLTILPLPIAEQFPSTEFICRRIEEPIKWKVTLCRLKKSNYSQIEDHILDMLLRKFEGAKYAIKS</sequence>
<dbReference type="Gene3D" id="1.10.10.10">
    <property type="entry name" value="Winged helix-like DNA-binding domain superfamily/Winged helix DNA-binding domain"/>
    <property type="match status" value="1"/>
</dbReference>